<dbReference type="EMBL" id="CAJJDM010000089">
    <property type="protein sequence ID" value="CAD8090804.1"/>
    <property type="molecule type" value="Genomic_DNA"/>
</dbReference>
<feature type="transmembrane region" description="Helical" evidence="6">
    <location>
        <begin position="112"/>
        <end position="133"/>
    </location>
</feature>
<feature type="transmembrane region" description="Helical" evidence="6">
    <location>
        <begin position="57"/>
        <end position="79"/>
    </location>
</feature>
<feature type="transmembrane region" description="Helical" evidence="6">
    <location>
        <begin position="422"/>
        <end position="440"/>
    </location>
</feature>
<gene>
    <name evidence="8" type="ORF">PPRIM_AZ9-3.1.T0860218</name>
</gene>
<name>A0A8S1NUT2_PARPR</name>
<keyword evidence="3 6" id="KW-0812">Transmembrane</keyword>
<dbReference type="Pfam" id="PF07690">
    <property type="entry name" value="MFS_1"/>
    <property type="match status" value="1"/>
</dbReference>
<comment type="subcellular location">
    <subcellularLocation>
        <location evidence="1">Membrane</location>
        <topology evidence="1">Multi-pass membrane protein</topology>
    </subcellularLocation>
</comment>
<feature type="transmembrane region" description="Helical" evidence="6">
    <location>
        <begin position="145"/>
        <end position="168"/>
    </location>
</feature>
<evidence type="ECO:0000256" key="2">
    <source>
        <dbReference type="ARBA" id="ARBA00022448"/>
    </source>
</evidence>
<organism evidence="8 9">
    <name type="scientific">Paramecium primaurelia</name>
    <dbReference type="NCBI Taxonomy" id="5886"/>
    <lineage>
        <taxon>Eukaryota</taxon>
        <taxon>Sar</taxon>
        <taxon>Alveolata</taxon>
        <taxon>Ciliophora</taxon>
        <taxon>Intramacronucleata</taxon>
        <taxon>Oligohymenophorea</taxon>
        <taxon>Peniculida</taxon>
        <taxon>Parameciidae</taxon>
        <taxon>Paramecium</taxon>
    </lineage>
</organism>
<dbReference type="GO" id="GO:0016020">
    <property type="term" value="C:membrane"/>
    <property type="evidence" value="ECO:0007669"/>
    <property type="project" value="UniProtKB-SubCell"/>
</dbReference>
<dbReference type="PANTHER" id="PTHR23511">
    <property type="entry name" value="SYNAPTIC VESICLE GLYCOPROTEIN 2"/>
    <property type="match status" value="1"/>
</dbReference>
<dbReference type="InterPro" id="IPR011701">
    <property type="entry name" value="MFS"/>
</dbReference>
<keyword evidence="9" id="KW-1185">Reference proteome</keyword>
<evidence type="ECO:0000259" key="7">
    <source>
        <dbReference type="PROSITE" id="PS50850"/>
    </source>
</evidence>
<keyword evidence="5 6" id="KW-0472">Membrane</keyword>
<evidence type="ECO:0000313" key="9">
    <source>
        <dbReference type="Proteomes" id="UP000688137"/>
    </source>
</evidence>
<keyword evidence="4 6" id="KW-1133">Transmembrane helix</keyword>
<dbReference type="FunFam" id="1.20.1250.20:FF:000457">
    <property type="entry name" value="Uncharacterized protein"/>
    <property type="match status" value="1"/>
</dbReference>
<keyword evidence="2" id="KW-0813">Transport</keyword>
<dbReference type="OMA" id="WLVCILT"/>
<dbReference type="GO" id="GO:0022857">
    <property type="term" value="F:transmembrane transporter activity"/>
    <property type="evidence" value="ECO:0007669"/>
    <property type="project" value="InterPro"/>
</dbReference>
<feature type="transmembrane region" description="Helical" evidence="6">
    <location>
        <begin position="21"/>
        <end position="45"/>
    </location>
</feature>
<accession>A0A8S1NUT2</accession>
<feature type="domain" description="Major facilitator superfamily (MFS) profile" evidence="7">
    <location>
        <begin position="21"/>
        <end position="444"/>
    </location>
</feature>
<evidence type="ECO:0000256" key="3">
    <source>
        <dbReference type="ARBA" id="ARBA00022692"/>
    </source>
</evidence>
<proteinExistence type="predicted"/>
<evidence type="ECO:0000256" key="1">
    <source>
        <dbReference type="ARBA" id="ARBA00004141"/>
    </source>
</evidence>
<feature type="transmembrane region" description="Helical" evidence="6">
    <location>
        <begin position="86"/>
        <end position="106"/>
    </location>
</feature>
<dbReference type="AlphaFoldDB" id="A0A8S1NUT2"/>
<dbReference type="PANTHER" id="PTHR23511:SF5">
    <property type="entry name" value="MAJOR FACILITATOR-TYPE TRANSPORTER HXNZ-RELATED"/>
    <property type="match status" value="1"/>
</dbReference>
<evidence type="ECO:0000256" key="5">
    <source>
        <dbReference type="ARBA" id="ARBA00023136"/>
    </source>
</evidence>
<feature type="transmembrane region" description="Helical" evidence="6">
    <location>
        <begin position="392"/>
        <end position="416"/>
    </location>
</feature>
<feature type="transmembrane region" description="Helical" evidence="6">
    <location>
        <begin position="334"/>
        <end position="352"/>
    </location>
</feature>
<protein>
    <recommendedName>
        <fullName evidence="7">Major facilitator superfamily (MFS) profile domain-containing protein</fullName>
    </recommendedName>
</protein>
<evidence type="ECO:0000256" key="4">
    <source>
        <dbReference type="ARBA" id="ARBA00022989"/>
    </source>
</evidence>
<reference evidence="8" key="1">
    <citation type="submission" date="2021-01" db="EMBL/GenBank/DDBJ databases">
        <authorList>
            <consortium name="Genoscope - CEA"/>
            <person name="William W."/>
        </authorList>
    </citation>
    <scope>NUCLEOTIDE SEQUENCE</scope>
</reference>
<feature type="transmembrane region" description="Helical" evidence="6">
    <location>
        <begin position="301"/>
        <end position="322"/>
    </location>
</feature>
<evidence type="ECO:0000313" key="8">
    <source>
        <dbReference type="EMBL" id="CAD8090804.1"/>
    </source>
</evidence>
<comment type="caution">
    <text evidence="8">The sequence shown here is derived from an EMBL/GenBank/DDBJ whole genome shotgun (WGS) entry which is preliminary data.</text>
</comment>
<feature type="transmembrane region" description="Helical" evidence="6">
    <location>
        <begin position="180"/>
        <end position="198"/>
    </location>
</feature>
<sequence>MISFDQILETKIGTGLYQGKTLFIIGLVEFCDGIEYTFMSILIAILQTEWNLNQAQVATLGSSFLFGVVLGNLLCAFLADQIGRKITFSIFTGLSSFLVFYTSFSNSYEEMIMLRLCFGLVFGTTSPLGFIFISEVTEAKYRGRFSFGLSLLYIFGKIYFVFLCFFFLDSYTSGNWRGLIRFNGIPITSAFILSLFFVQETIRYFLNKEEYEKAFEEIEKIIKLNGKENAQFLDEEKKGLQEWSQKQIQEQREQELHLYGVLSNEYRKETLLFWLVCILTNLQNMSIYLLMPFLFAENNSGFAPMLNMFIIEFFFALIIYYMIDNPRYGGRIKIMAFSAAALTIANGLLYILKNQFLYIGLFIIKISTRGLFSTIGLLCCETYPLYLRSQGCGLVQAIGKIGAIPSPYFLFPLFYIDPYLPFGIMCVLSIVILTVTCFFNQDKTQKHLEMLKNE</sequence>
<evidence type="ECO:0000256" key="6">
    <source>
        <dbReference type="SAM" id="Phobius"/>
    </source>
</evidence>
<dbReference type="InterPro" id="IPR020846">
    <property type="entry name" value="MFS_dom"/>
</dbReference>
<feature type="transmembrane region" description="Helical" evidence="6">
    <location>
        <begin position="358"/>
        <end position="380"/>
    </location>
</feature>
<dbReference type="Proteomes" id="UP000688137">
    <property type="component" value="Unassembled WGS sequence"/>
</dbReference>
<feature type="transmembrane region" description="Helical" evidence="6">
    <location>
        <begin position="271"/>
        <end position="295"/>
    </location>
</feature>
<dbReference type="PROSITE" id="PS50850">
    <property type="entry name" value="MFS"/>
    <property type="match status" value="1"/>
</dbReference>